<dbReference type="PANTHER" id="PTHR38340:SF1">
    <property type="entry name" value="S-LAYER PROTEIN"/>
    <property type="match status" value="1"/>
</dbReference>
<dbReference type="InterPro" id="IPR050557">
    <property type="entry name" value="RTX_toxin/Mannuronan_C5-epim"/>
</dbReference>
<evidence type="ECO:0000313" key="3">
    <source>
        <dbReference type="EMBL" id="MBD2199147.1"/>
    </source>
</evidence>
<dbReference type="PROSITE" id="PS00330">
    <property type="entry name" value="HEMOLYSIN_CALCIUM"/>
    <property type="match status" value="1"/>
</dbReference>
<dbReference type="Pfam" id="PF00353">
    <property type="entry name" value="HemolysinCabind"/>
    <property type="match status" value="2"/>
</dbReference>
<evidence type="ECO:0000256" key="1">
    <source>
        <dbReference type="ARBA" id="ARBA00004613"/>
    </source>
</evidence>
<proteinExistence type="predicted"/>
<dbReference type="InterPro" id="IPR001343">
    <property type="entry name" value="Hemolysn_Ca-bd"/>
</dbReference>
<dbReference type="PANTHER" id="PTHR38340">
    <property type="entry name" value="S-LAYER PROTEIN"/>
    <property type="match status" value="1"/>
</dbReference>
<dbReference type="SUPFAM" id="SSF51120">
    <property type="entry name" value="beta-Roll"/>
    <property type="match status" value="1"/>
</dbReference>
<keyword evidence="2" id="KW-0964">Secreted</keyword>
<sequence length="235" mass="25066">MFAANSTNMQTLEAKNSSLVNPTSAGILDSSLNLSVLSTDNLFTSKSSSSAASLSDLTTIQKSSPFQTTEYTQENPSYSLKAYNANDVLITSNGDDNLSGTGSNEVLEGGNGNDTLIGWGGNDLLYGGNGDDRLDGYATSGTEYDTLVGGAGSDTFILGGNWGLSYQGDGFAIITDWEWQRDYIEAIGNSSQYRLVSENWSGSLASDTAIYSGDDLICVIQDSTDVNFERDFRFV</sequence>
<dbReference type="Gene3D" id="2.150.10.10">
    <property type="entry name" value="Serralysin-like metalloprotease, C-terminal"/>
    <property type="match status" value="1"/>
</dbReference>
<dbReference type="PRINTS" id="PR00313">
    <property type="entry name" value="CABNDNGRPT"/>
</dbReference>
<comment type="caution">
    <text evidence="3">The sequence shown here is derived from an EMBL/GenBank/DDBJ whole genome shotgun (WGS) entry which is preliminary data.</text>
</comment>
<reference evidence="3 4" key="1">
    <citation type="journal article" date="2020" name="ISME J.">
        <title>Comparative genomics reveals insights into cyanobacterial evolution and habitat adaptation.</title>
        <authorList>
            <person name="Chen M.Y."/>
            <person name="Teng W.K."/>
            <person name="Zhao L."/>
            <person name="Hu C.X."/>
            <person name="Zhou Y.K."/>
            <person name="Han B.P."/>
            <person name="Song L.R."/>
            <person name="Shu W.S."/>
        </authorList>
    </citation>
    <scope>NUCLEOTIDE SEQUENCE [LARGE SCALE GENOMIC DNA]</scope>
    <source>
        <strain evidence="3 4">FACHB-288</strain>
    </source>
</reference>
<organism evidence="3 4">
    <name type="scientific">Calothrix parietina FACHB-288</name>
    <dbReference type="NCBI Taxonomy" id="2692896"/>
    <lineage>
        <taxon>Bacteria</taxon>
        <taxon>Bacillati</taxon>
        <taxon>Cyanobacteriota</taxon>
        <taxon>Cyanophyceae</taxon>
        <taxon>Nostocales</taxon>
        <taxon>Calotrichaceae</taxon>
        <taxon>Calothrix</taxon>
    </lineage>
</organism>
<dbReference type="Proteomes" id="UP000658514">
    <property type="component" value="Unassembled WGS sequence"/>
</dbReference>
<evidence type="ECO:0000313" key="4">
    <source>
        <dbReference type="Proteomes" id="UP000658514"/>
    </source>
</evidence>
<dbReference type="InterPro" id="IPR018511">
    <property type="entry name" value="Hemolysin-typ_Ca-bd_CS"/>
</dbReference>
<dbReference type="EMBL" id="JACJQH010000054">
    <property type="protein sequence ID" value="MBD2199147.1"/>
    <property type="molecule type" value="Genomic_DNA"/>
</dbReference>
<dbReference type="RefSeq" id="WP_190548188.1">
    <property type="nucleotide sequence ID" value="NZ_CAWPNO010000089.1"/>
</dbReference>
<name>A0ABR8AKK3_9CYAN</name>
<keyword evidence="4" id="KW-1185">Reference proteome</keyword>
<protein>
    <submittedName>
        <fullName evidence="3">Uncharacterized protein</fullName>
    </submittedName>
</protein>
<accession>A0ABR8AKK3</accession>
<comment type="subcellular location">
    <subcellularLocation>
        <location evidence="1">Secreted</location>
    </subcellularLocation>
</comment>
<dbReference type="InterPro" id="IPR011049">
    <property type="entry name" value="Serralysin-like_metalloprot_C"/>
</dbReference>
<gene>
    <name evidence="3" type="ORF">H6G24_27315</name>
</gene>
<evidence type="ECO:0000256" key="2">
    <source>
        <dbReference type="ARBA" id="ARBA00022525"/>
    </source>
</evidence>